<evidence type="ECO:0000256" key="4">
    <source>
        <dbReference type="ARBA" id="ARBA00022989"/>
    </source>
</evidence>
<feature type="transmembrane region" description="Helical" evidence="6">
    <location>
        <begin position="61"/>
        <end position="79"/>
    </location>
</feature>
<dbReference type="PANTHER" id="PTHR30561:SF9">
    <property type="entry name" value="4-AMINO-4-DEOXY-L-ARABINOSE-PHOSPHOUNDECAPRENOL FLIPPASE SUBUNIT ARNF-RELATED"/>
    <property type="match status" value="1"/>
</dbReference>
<evidence type="ECO:0000313" key="8">
    <source>
        <dbReference type="Proteomes" id="UP000283474"/>
    </source>
</evidence>
<name>A0A410GEH3_9BURK</name>
<evidence type="ECO:0000256" key="6">
    <source>
        <dbReference type="SAM" id="Phobius"/>
    </source>
</evidence>
<proteinExistence type="predicted"/>
<feature type="transmembrane region" description="Helical" evidence="6">
    <location>
        <begin position="91"/>
        <end position="108"/>
    </location>
</feature>
<dbReference type="GO" id="GO:0005886">
    <property type="term" value="C:plasma membrane"/>
    <property type="evidence" value="ECO:0007669"/>
    <property type="project" value="UniProtKB-SubCell"/>
</dbReference>
<evidence type="ECO:0000256" key="2">
    <source>
        <dbReference type="ARBA" id="ARBA00022475"/>
    </source>
</evidence>
<gene>
    <name evidence="7" type="ORF">CKA81_13200</name>
</gene>
<dbReference type="InterPro" id="IPR037185">
    <property type="entry name" value="EmrE-like"/>
</dbReference>
<sequence>MLRTSTVFLNEFMRSYLLILPVAFLIAYSQLIVKLQSQQNSLTMTQGGSANRLLSFISDPWIISAYCAALIASFAWLFVVTKLPLTTAFPVYIGVTFLMVLAGGWLFLGEVLTVTKIIAAFLILVGVALGIRP</sequence>
<organism evidence="7 8">
    <name type="scientific">Pollutimonas thiosulfatoxidans</name>
    <dbReference type="NCBI Taxonomy" id="2028345"/>
    <lineage>
        <taxon>Bacteria</taxon>
        <taxon>Pseudomonadati</taxon>
        <taxon>Pseudomonadota</taxon>
        <taxon>Betaproteobacteria</taxon>
        <taxon>Burkholderiales</taxon>
        <taxon>Alcaligenaceae</taxon>
        <taxon>Pollutimonas</taxon>
    </lineage>
</organism>
<dbReference type="InterPro" id="IPR000390">
    <property type="entry name" value="Small_drug/metabolite_transptr"/>
</dbReference>
<comment type="subcellular location">
    <subcellularLocation>
        <location evidence="1">Cell membrane</location>
        <topology evidence="1">Multi-pass membrane protein</topology>
    </subcellularLocation>
</comment>
<dbReference type="PANTHER" id="PTHR30561">
    <property type="entry name" value="SMR FAMILY PROTON-DEPENDENT DRUG EFFLUX TRANSPORTER SUGE"/>
    <property type="match status" value="1"/>
</dbReference>
<dbReference type="Gene3D" id="1.10.3730.20">
    <property type="match status" value="1"/>
</dbReference>
<keyword evidence="3 6" id="KW-0812">Transmembrane</keyword>
<feature type="transmembrane region" description="Helical" evidence="6">
    <location>
        <begin position="114"/>
        <end position="131"/>
    </location>
</feature>
<keyword evidence="4 6" id="KW-1133">Transmembrane helix</keyword>
<evidence type="ECO:0000256" key="5">
    <source>
        <dbReference type="ARBA" id="ARBA00023136"/>
    </source>
</evidence>
<evidence type="ECO:0000256" key="1">
    <source>
        <dbReference type="ARBA" id="ARBA00004651"/>
    </source>
</evidence>
<reference evidence="7 8" key="1">
    <citation type="submission" date="2017-08" db="EMBL/GenBank/DDBJ databases">
        <authorList>
            <person name="Park S.-J."/>
            <person name="Kim H."/>
        </authorList>
    </citation>
    <scope>NUCLEOTIDE SEQUENCE [LARGE SCALE GENOMIC DNA]</scope>
    <source>
        <strain evidence="8">ye3</strain>
    </source>
</reference>
<dbReference type="SUPFAM" id="SSF103481">
    <property type="entry name" value="Multidrug resistance efflux transporter EmrE"/>
    <property type="match status" value="1"/>
</dbReference>
<dbReference type="KEGG" id="pus:CKA81_13200"/>
<accession>A0A410GEH3</accession>
<dbReference type="GO" id="GO:0022857">
    <property type="term" value="F:transmembrane transporter activity"/>
    <property type="evidence" value="ECO:0007669"/>
    <property type="project" value="InterPro"/>
</dbReference>
<keyword evidence="2" id="KW-1003">Cell membrane</keyword>
<dbReference type="AlphaFoldDB" id="A0A410GEH3"/>
<evidence type="ECO:0000313" key="7">
    <source>
        <dbReference type="EMBL" id="QAA94691.1"/>
    </source>
</evidence>
<feature type="transmembrane region" description="Helical" evidence="6">
    <location>
        <begin position="12"/>
        <end position="33"/>
    </location>
</feature>
<keyword evidence="8" id="KW-1185">Reference proteome</keyword>
<keyword evidence="5 6" id="KW-0472">Membrane</keyword>
<dbReference type="EMBL" id="CP022987">
    <property type="protein sequence ID" value="QAA94691.1"/>
    <property type="molecule type" value="Genomic_DNA"/>
</dbReference>
<evidence type="ECO:0000256" key="3">
    <source>
        <dbReference type="ARBA" id="ARBA00022692"/>
    </source>
</evidence>
<protein>
    <recommendedName>
        <fullName evidence="9">EamA domain-containing protein</fullName>
    </recommendedName>
</protein>
<dbReference type="Proteomes" id="UP000283474">
    <property type="component" value="Chromosome"/>
</dbReference>
<evidence type="ECO:0008006" key="9">
    <source>
        <dbReference type="Google" id="ProtNLM"/>
    </source>
</evidence>